<dbReference type="PANTHER" id="PTHR11562">
    <property type="entry name" value="CATION EFFLUX PROTEIN/ ZINC TRANSPORTER"/>
    <property type="match status" value="1"/>
</dbReference>
<dbReference type="GO" id="GO:0005385">
    <property type="term" value="F:zinc ion transmembrane transporter activity"/>
    <property type="evidence" value="ECO:0007669"/>
    <property type="project" value="TreeGrafter"/>
</dbReference>
<evidence type="ECO:0000313" key="13">
    <source>
        <dbReference type="EMBL" id="VUD70187.1"/>
    </source>
</evidence>
<keyword evidence="5" id="KW-0864">Zinc transport</keyword>
<dbReference type="NCBIfam" id="TIGR01297">
    <property type="entry name" value="CDF"/>
    <property type="match status" value="1"/>
</dbReference>
<dbReference type="InterPro" id="IPR027469">
    <property type="entry name" value="Cation_efflux_TMD_sf"/>
</dbReference>
<keyword evidence="6 10" id="KW-1133">Transmembrane helix</keyword>
<evidence type="ECO:0000256" key="10">
    <source>
        <dbReference type="SAM" id="Phobius"/>
    </source>
</evidence>
<dbReference type="PANTHER" id="PTHR11562:SF17">
    <property type="entry name" value="RE54080P-RELATED"/>
    <property type="match status" value="1"/>
</dbReference>
<dbReference type="InterPro" id="IPR002524">
    <property type="entry name" value="Cation_efflux"/>
</dbReference>
<dbReference type="InterPro" id="IPR027470">
    <property type="entry name" value="Cation_efflux_CTD"/>
</dbReference>
<keyword evidence="3" id="KW-0813">Transport</keyword>
<dbReference type="InterPro" id="IPR036837">
    <property type="entry name" value="Cation_efflux_CTD_sf"/>
</dbReference>
<comment type="subcellular location">
    <subcellularLocation>
        <location evidence="1">Membrane</location>
        <topology evidence="1">Multi-pass membrane protein</topology>
    </subcellularLocation>
</comment>
<evidence type="ECO:0000256" key="5">
    <source>
        <dbReference type="ARBA" id="ARBA00022906"/>
    </source>
</evidence>
<feature type="transmembrane region" description="Helical" evidence="10">
    <location>
        <begin position="176"/>
        <end position="198"/>
    </location>
</feature>
<evidence type="ECO:0000256" key="3">
    <source>
        <dbReference type="ARBA" id="ARBA00022448"/>
    </source>
</evidence>
<accession>A0A509E7J0</accession>
<feature type="transmembrane region" description="Helical" evidence="10">
    <location>
        <begin position="42"/>
        <end position="69"/>
    </location>
</feature>
<evidence type="ECO:0000313" key="14">
    <source>
        <dbReference type="Proteomes" id="UP000410984"/>
    </source>
</evidence>
<keyword evidence="5" id="KW-0862">Zinc</keyword>
<dbReference type="SUPFAM" id="SSF161111">
    <property type="entry name" value="Cation efflux protein transmembrane domain-like"/>
    <property type="match status" value="1"/>
</dbReference>
<feature type="domain" description="Cation efflux protein transmembrane" evidence="11">
    <location>
        <begin position="45"/>
        <end position="233"/>
    </location>
</feature>
<feature type="region of interest" description="Disordered" evidence="9">
    <location>
        <begin position="12"/>
        <end position="33"/>
    </location>
</feature>
<name>A0A509E7J0_9HYPH</name>
<dbReference type="Pfam" id="PF16916">
    <property type="entry name" value="ZT_dimer"/>
    <property type="match status" value="1"/>
</dbReference>
<evidence type="ECO:0000256" key="7">
    <source>
        <dbReference type="ARBA" id="ARBA00023065"/>
    </source>
</evidence>
<feature type="transmembrane region" description="Helical" evidence="10">
    <location>
        <begin position="105"/>
        <end position="128"/>
    </location>
</feature>
<evidence type="ECO:0000256" key="8">
    <source>
        <dbReference type="ARBA" id="ARBA00023136"/>
    </source>
</evidence>
<feature type="domain" description="Cation efflux protein cytoplasmic" evidence="12">
    <location>
        <begin position="237"/>
        <end position="311"/>
    </location>
</feature>
<dbReference type="Proteomes" id="UP000410984">
    <property type="component" value="Unassembled WGS sequence"/>
</dbReference>
<comment type="similarity">
    <text evidence="2">Belongs to the cation diffusion facilitator (CDF) transporter (TC 2.A.4) family. SLC30A subfamily.</text>
</comment>
<dbReference type="InterPro" id="IPR050681">
    <property type="entry name" value="CDF/SLC30A"/>
</dbReference>
<organism evidence="13 14">
    <name type="scientific">Methylobacterium symbioticum</name>
    <dbReference type="NCBI Taxonomy" id="2584084"/>
    <lineage>
        <taxon>Bacteria</taxon>
        <taxon>Pseudomonadati</taxon>
        <taxon>Pseudomonadota</taxon>
        <taxon>Alphaproteobacteria</taxon>
        <taxon>Hyphomicrobiales</taxon>
        <taxon>Methylobacteriaceae</taxon>
        <taxon>Methylobacterium</taxon>
    </lineage>
</organism>
<keyword evidence="4 10" id="KW-0812">Transmembrane</keyword>
<dbReference type="Gene3D" id="1.20.1510.10">
    <property type="entry name" value="Cation efflux protein transmembrane domain"/>
    <property type="match status" value="1"/>
</dbReference>
<evidence type="ECO:0000256" key="6">
    <source>
        <dbReference type="ARBA" id="ARBA00022989"/>
    </source>
</evidence>
<dbReference type="AlphaFoldDB" id="A0A509E7J0"/>
<reference evidence="13 14" key="1">
    <citation type="submission" date="2019-06" db="EMBL/GenBank/DDBJ databases">
        <authorList>
            <person name="Rodrigo-Torres L."/>
            <person name="Arahal R. D."/>
            <person name="Lucena T."/>
        </authorList>
    </citation>
    <scope>NUCLEOTIDE SEQUENCE [LARGE SCALE GENOMIC DNA]</scope>
    <source>
        <strain evidence="13 14">SB0023/3</strain>
    </source>
</reference>
<dbReference type="GO" id="GO:0005886">
    <property type="term" value="C:plasma membrane"/>
    <property type="evidence" value="ECO:0007669"/>
    <property type="project" value="TreeGrafter"/>
</dbReference>
<keyword evidence="7" id="KW-0406">Ion transport</keyword>
<keyword evidence="14" id="KW-1185">Reference proteome</keyword>
<dbReference type="InterPro" id="IPR058533">
    <property type="entry name" value="Cation_efflux_TM"/>
</dbReference>
<evidence type="ECO:0000259" key="12">
    <source>
        <dbReference type="Pfam" id="PF16916"/>
    </source>
</evidence>
<evidence type="ECO:0000256" key="1">
    <source>
        <dbReference type="ARBA" id="ARBA00004141"/>
    </source>
</evidence>
<dbReference type="Pfam" id="PF01545">
    <property type="entry name" value="Cation_efflux"/>
    <property type="match status" value="1"/>
</dbReference>
<evidence type="ECO:0000259" key="11">
    <source>
        <dbReference type="Pfam" id="PF01545"/>
    </source>
</evidence>
<evidence type="ECO:0000256" key="4">
    <source>
        <dbReference type="ARBA" id="ARBA00022692"/>
    </source>
</evidence>
<keyword evidence="8 10" id="KW-0472">Membrane</keyword>
<sequence length="323" mass="34009">MDITTDGNRIMGQGHSHGAARGHSHGGGIPSSSAAARNKGRLAWALGLTLTYMLAEVVGGLLTGSLALLADAAHMVTDAGGLALALLAIHYAAKAPTPGKSFGYMRFEILAALANAVVLLGVTAYILYEAYRRFVEPNEILGWPMMLVALVGLGVNLASMKLLSGGSSESLNVKGAYFEVFSDMLGSVGVIVAALLVMATGWRWIDPLVGAGIGLFIVPRTWRLLNEALHILLEGTPPGVDLADLKAEIEAMPGVRRVYDLHAWTLTSGFDAMSGHVVVDDTADAPGVIRAVRSLMKERHGIEHVTVQIEDESLAAEAAKLPV</sequence>
<proteinExistence type="inferred from homology"/>
<feature type="transmembrane region" description="Helical" evidence="10">
    <location>
        <begin position="140"/>
        <end position="164"/>
    </location>
</feature>
<dbReference type="EMBL" id="CABFPH010000006">
    <property type="protein sequence ID" value="VUD70187.1"/>
    <property type="molecule type" value="Genomic_DNA"/>
</dbReference>
<protein>
    <submittedName>
        <fullName evidence="13">Metal cation efflux system protein CzcD</fullName>
    </submittedName>
</protein>
<gene>
    <name evidence="13" type="primary">czcD_1</name>
    <name evidence="13" type="ORF">MET9862_00750</name>
</gene>
<dbReference type="SUPFAM" id="SSF160240">
    <property type="entry name" value="Cation efflux protein cytoplasmic domain-like"/>
    <property type="match status" value="1"/>
</dbReference>
<evidence type="ECO:0000256" key="2">
    <source>
        <dbReference type="ARBA" id="ARBA00008873"/>
    </source>
</evidence>
<evidence type="ECO:0000256" key="9">
    <source>
        <dbReference type="SAM" id="MobiDB-lite"/>
    </source>
</evidence>